<dbReference type="Pfam" id="PF21699">
    <property type="entry name" value="TM1266-like"/>
    <property type="match status" value="1"/>
</dbReference>
<gene>
    <name evidence="1" type="ORF">MOZ64_00780</name>
</gene>
<dbReference type="InterPro" id="IPR045865">
    <property type="entry name" value="ACT-like_dom_sf"/>
</dbReference>
<dbReference type="InterPro" id="IPR023860">
    <property type="entry name" value="FeFe-hyd_TM1266"/>
</dbReference>
<organism evidence="1 2">
    <name type="scientific">Absicoccus intestinalis</name>
    <dbReference type="NCBI Taxonomy" id="2926319"/>
    <lineage>
        <taxon>Bacteria</taxon>
        <taxon>Bacillati</taxon>
        <taxon>Bacillota</taxon>
        <taxon>Erysipelotrichia</taxon>
        <taxon>Erysipelotrichales</taxon>
        <taxon>Erysipelotrichaceae</taxon>
        <taxon>Absicoccus</taxon>
    </lineage>
</organism>
<evidence type="ECO:0000313" key="1">
    <source>
        <dbReference type="EMBL" id="MDX8416381.1"/>
    </source>
</evidence>
<proteinExistence type="predicted"/>
<dbReference type="SUPFAM" id="SSF55021">
    <property type="entry name" value="ACT-like"/>
    <property type="match status" value="1"/>
</dbReference>
<dbReference type="Proteomes" id="UP001285244">
    <property type="component" value="Unassembled WGS sequence"/>
</dbReference>
<keyword evidence="2" id="KW-1185">Reference proteome</keyword>
<dbReference type="RefSeq" id="WP_320324716.1">
    <property type="nucleotide sequence ID" value="NZ_JALBUS010000001.1"/>
</dbReference>
<accession>A0ABU4WK00</accession>
<dbReference type="NCBIfam" id="TIGR03959">
    <property type="entry name" value="hyd_TM1266"/>
    <property type="match status" value="1"/>
</dbReference>
<protein>
    <submittedName>
        <fullName evidence="1">Iron-only hydrogenase system regulator</fullName>
    </submittedName>
</protein>
<name>A0ABU4WK00_9FIRM</name>
<dbReference type="EMBL" id="JALBUS010000001">
    <property type="protein sequence ID" value="MDX8416381.1"/>
    <property type="molecule type" value="Genomic_DNA"/>
</dbReference>
<sequence length="82" mass="9268">MENKRLGVIAIVIEDLEQVEQVNALIHEYNDLMVGRMGIPYKERNISVISLMVDGTTDRINALTGKLGRLERVQVKSMLTKV</sequence>
<reference evidence="1 2" key="1">
    <citation type="submission" date="2022-03" db="EMBL/GenBank/DDBJ databases">
        <title>Novel taxa within the pig intestine.</title>
        <authorList>
            <person name="Wylensek D."/>
            <person name="Bishof K."/>
            <person name="Afrizal A."/>
            <person name="Clavel T."/>
        </authorList>
    </citation>
    <scope>NUCLEOTIDE SEQUENCE [LARGE SCALE GENOMIC DNA]</scope>
    <source>
        <strain evidence="1 2">Cla-KB-P134</strain>
    </source>
</reference>
<comment type="caution">
    <text evidence="1">The sequence shown here is derived from an EMBL/GenBank/DDBJ whole genome shotgun (WGS) entry which is preliminary data.</text>
</comment>
<dbReference type="Gene3D" id="3.30.70.1150">
    <property type="entry name" value="ACT-like. Chain A, domain 2"/>
    <property type="match status" value="1"/>
</dbReference>
<evidence type="ECO:0000313" key="2">
    <source>
        <dbReference type="Proteomes" id="UP001285244"/>
    </source>
</evidence>
<dbReference type="InterPro" id="IPR027271">
    <property type="entry name" value="Acetolactate_synth/TF_NikR_C"/>
</dbReference>